<keyword evidence="3" id="KW-0328">Glycosyltransferase</keyword>
<evidence type="ECO:0000256" key="1">
    <source>
        <dbReference type="ARBA" id="ARBA00009995"/>
    </source>
</evidence>
<dbReference type="AlphaFoldDB" id="A0A5K1GPZ8"/>
<gene>
    <name evidence="5" type="ORF">NYM_LOCUS27215</name>
</gene>
<dbReference type="PANTHER" id="PTHR48047:SF182">
    <property type="entry name" value="GLYCOSYLTRANSFERASE"/>
    <property type="match status" value="1"/>
</dbReference>
<proteinExistence type="inferred from homology"/>
<dbReference type="CDD" id="cd03784">
    <property type="entry name" value="GT1_Gtf-like"/>
    <property type="match status" value="1"/>
</dbReference>
<dbReference type="Gene3D" id="3.40.50.2000">
    <property type="entry name" value="Glycogen Phosphorylase B"/>
    <property type="match status" value="2"/>
</dbReference>
<dbReference type="FunFam" id="3.40.50.2000:FF:000063">
    <property type="entry name" value="Glycosyltransferase"/>
    <property type="match status" value="1"/>
</dbReference>
<dbReference type="Gramene" id="NC9G0169280.1">
    <property type="protein sequence ID" value="NC9G0169280.1:cds"/>
    <property type="gene ID" value="NC9G0169280"/>
</dbReference>
<dbReference type="OrthoDB" id="5835829at2759"/>
<name>A0A5K1GPZ8_9MAGN</name>
<dbReference type="PANTHER" id="PTHR48047">
    <property type="entry name" value="GLYCOSYLTRANSFERASE"/>
    <property type="match status" value="1"/>
</dbReference>
<evidence type="ECO:0000256" key="3">
    <source>
        <dbReference type="RuleBase" id="RU003718"/>
    </source>
</evidence>
<keyword evidence="2 3" id="KW-0808">Transferase</keyword>
<accession>A0A5K1GPZ8</accession>
<dbReference type="Pfam" id="PF00201">
    <property type="entry name" value="UDPGT"/>
    <property type="match status" value="1"/>
</dbReference>
<protein>
    <recommendedName>
        <fullName evidence="4">Glycosyltransferase</fullName>
        <ecNumber evidence="4">2.4.1.-</ecNumber>
    </recommendedName>
</protein>
<dbReference type="EMBL" id="LR721787">
    <property type="protein sequence ID" value="VVW77464.1"/>
    <property type="molecule type" value="Genomic_DNA"/>
</dbReference>
<dbReference type="InterPro" id="IPR035595">
    <property type="entry name" value="UDP_glycos_trans_CS"/>
</dbReference>
<dbReference type="OMA" id="VWIRPIL"/>
<dbReference type="InterPro" id="IPR002213">
    <property type="entry name" value="UDP_glucos_trans"/>
</dbReference>
<reference evidence="5" key="1">
    <citation type="submission" date="2019-09" db="EMBL/GenBank/DDBJ databases">
        <authorList>
            <person name="Zhang L."/>
        </authorList>
    </citation>
    <scope>NUCLEOTIDE SEQUENCE</scope>
</reference>
<dbReference type="GO" id="GO:0035251">
    <property type="term" value="F:UDP-glucosyltransferase activity"/>
    <property type="evidence" value="ECO:0007669"/>
    <property type="project" value="TreeGrafter"/>
</dbReference>
<dbReference type="PROSITE" id="PS00375">
    <property type="entry name" value="UDPGT"/>
    <property type="match status" value="1"/>
</dbReference>
<organism evidence="5">
    <name type="scientific">Nymphaea colorata</name>
    <name type="common">pocket water lily</name>
    <dbReference type="NCBI Taxonomy" id="210225"/>
    <lineage>
        <taxon>Eukaryota</taxon>
        <taxon>Viridiplantae</taxon>
        <taxon>Streptophyta</taxon>
        <taxon>Embryophyta</taxon>
        <taxon>Tracheophyta</taxon>
        <taxon>Spermatophyta</taxon>
        <taxon>Magnoliopsida</taxon>
        <taxon>Nymphaeales</taxon>
        <taxon>Nymphaeaceae</taxon>
        <taxon>Nymphaea</taxon>
    </lineage>
</organism>
<sequence>MAENAELTSNHAHHHRPPHILIFPFLAQGHIIPLVDMAILLSQRGLTVTLVTTPLNLARISPAIDLQKAAGRDLRTVELPFPSAHYGLPENCESLESATSGGMVWKFLLSTRNLKEPFEKIMQETLPNCLISDFLLTWTSEVAHKFNIPRICFSGTCSFSSVLKCSVHERKPHEGVSSDYEPFLVPGLPHQIELSKAQMPEILDNWLSGDQGETTKAFWGKVANAEKDSDGIIVNDFYELEPSYVECYKKATGKPVWTVGPLFLCHGNRQQRGKKSSISEEECLEWLGSKKERSVLYISFGSISFISRLQMEEMKLGLENLGCFFIWVVKELDDLQFIDSLEEKTRDKGLIIRGWAPQAVILSHPSIGAFLTHCGWNSTIEAISFGVPMVTWPLFAEQHLNEKLVVQILGIGVKVGSHMISEALGEVVKSEAIVEAVQRVMWPGEEGKRLREKAWKAGDLARRAVEDQNGSSCRNVDDFIQFVTNKIVE</sequence>
<evidence type="ECO:0000256" key="2">
    <source>
        <dbReference type="ARBA" id="ARBA00022679"/>
    </source>
</evidence>
<dbReference type="SUPFAM" id="SSF53756">
    <property type="entry name" value="UDP-Glycosyltransferase/glycogen phosphorylase"/>
    <property type="match status" value="1"/>
</dbReference>
<dbReference type="EC" id="2.4.1.-" evidence="4"/>
<comment type="similarity">
    <text evidence="1 3">Belongs to the UDP-glycosyltransferase family.</text>
</comment>
<evidence type="ECO:0000256" key="4">
    <source>
        <dbReference type="RuleBase" id="RU362057"/>
    </source>
</evidence>
<evidence type="ECO:0000313" key="5">
    <source>
        <dbReference type="EMBL" id="VVW77464.1"/>
    </source>
</evidence>